<sequence length="686" mass="70846">MGNINAATKRALTHIVGHDAAGRGGRAPVLDRATVAALLADTALTYDAVVSAGNIVTAGPHRLEAKASDAVAADYDWASGGGIRFRALPGADNLVSAEALGCDIVTTYGAAAGAADATSRIQKAMDRGNDVFVPGFIRCAGPLNPVGRRLIGAGTRQSGLWCSAAGAGVFATGIGTEVRGLSILSDFTAGYLLTLGDGVEGSTLAGIFADLYVSGAKTRGLMVREFANGKTLNSTIKQTGGRTGTTSVEDPRRHSAEIRCKHEMTNCEISASTGYAILVVSQAGWEETRLTLNGGCRAMSGYEGWMKVVAYDAATLCTVTMNMPYFENSGMTANPGVNNPSAGPAIVLQGPNARLRITALDKALIRKSTHLIGLYDGSRARLPMDPGAVRFQALGTAIQGTIAVQDVMAAPAFAAGVYVPDAGVLVTDGGNVYHAKAEATPFTTGATIDLAQWVLVSPAARVAGELKMEGIPSLFSGDTEAAPSLTDWKEFIRAPAMLNKLSADFTSKTKIATLLDGSTVSGMSFNAGSSAVTTTAGEFISGTGAVKVTGNGSTVSALNCSFPYTIPPDLVGHWLQVTAVHSYKQVGANLGNATTAKVRTRLRVAAGTATILPADSSSLPLDITPGPGDGVQTGWYKQQHVFRVTTAGTVTVSLVLDDQTIARDDIAFIDRMELFVVPSADGGAYA</sequence>
<gene>
    <name evidence="1" type="ORF">FJM51_23175</name>
</gene>
<accession>A0A501WA87</accession>
<dbReference type="AlphaFoldDB" id="A0A501WA87"/>
<reference evidence="1 2" key="1">
    <citation type="submission" date="2019-06" db="EMBL/GenBank/DDBJ databases">
        <title>A novel bacterium of genus Amaricoccus, isolated from marine sediment.</title>
        <authorList>
            <person name="Huang H."/>
            <person name="Mo K."/>
            <person name="Hu Y."/>
        </authorList>
    </citation>
    <scope>NUCLEOTIDE SEQUENCE [LARGE SCALE GENOMIC DNA]</scope>
    <source>
        <strain evidence="1 2">HB172011</strain>
    </source>
</reference>
<comment type="caution">
    <text evidence="1">The sequence shown here is derived from an EMBL/GenBank/DDBJ whole genome shotgun (WGS) entry which is preliminary data.</text>
</comment>
<dbReference type="EMBL" id="VFRP01000077">
    <property type="protein sequence ID" value="TPE44131.1"/>
    <property type="molecule type" value="Genomic_DNA"/>
</dbReference>
<proteinExistence type="predicted"/>
<protein>
    <submittedName>
        <fullName evidence="1">Uncharacterized protein</fullName>
    </submittedName>
</protein>
<dbReference type="RefSeq" id="WP_140456455.1">
    <property type="nucleotide sequence ID" value="NZ_VFRP01000077.1"/>
</dbReference>
<keyword evidence="2" id="KW-1185">Reference proteome</keyword>
<dbReference type="OrthoDB" id="7877174at2"/>
<dbReference type="Proteomes" id="UP000319255">
    <property type="component" value="Unassembled WGS sequence"/>
</dbReference>
<evidence type="ECO:0000313" key="1">
    <source>
        <dbReference type="EMBL" id="TPE44131.1"/>
    </source>
</evidence>
<evidence type="ECO:0000313" key="2">
    <source>
        <dbReference type="Proteomes" id="UP000319255"/>
    </source>
</evidence>
<name>A0A501WA87_9RHOB</name>
<organism evidence="1 2">
    <name type="scientific">Amaricoccus solimangrovi</name>
    <dbReference type="NCBI Taxonomy" id="2589815"/>
    <lineage>
        <taxon>Bacteria</taxon>
        <taxon>Pseudomonadati</taxon>
        <taxon>Pseudomonadota</taxon>
        <taxon>Alphaproteobacteria</taxon>
        <taxon>Rhodobacterales</taxon>
        <taxon>Paracoccaceae</taxon>
        <taxon>Amaricoccus</taxon>
    </lineage>
</organism>